<evidence type="ECO:0000256" key="7">
    <source>
        <dbReference type="ARBA" id="ARBA00022927"/>
    </source>
</evidence>
<dbReference type="RefSeq" id="XP_040778218.1">
    <property type="nucleotide sequence ID" value="XM_040918229.1"/>
</dbReference>
<dbReference type="GO" id="GO:0036228">
    <property type="term" value="P:protein localization to nuclear inner membrane"/>
    <property type="evidence" value="ECO:0007669"/>
    <property type="project" value="TreeGrafter"/>
</dbReference>
<evidence type="ECO:0000256" key="5">
    <source>
        <dbReference type="ARBA" id="ARBA00022448"/>
    </source>
</evidence>
<dbReference type="SUPFAM" id="SSF82171">
    <property type="entry name" value="DPP6 N-terminal domain-like"/>
    <property type="match status" value="1"/>
</dbReference>
<feature type="compositionally biased region" description="Low complexity" evidence="12">
    <location>
        <begin position="31"/>
        <end position="41"/>
    </location>
</feature>
<dbReference type="Gene3D" id="1.20.58.1780">
    <property type="match status" value="1"/>
</dbReference>
<dbReference type="GO" id="GO:0000972">
    <property type="term" value="P:transcription-dependent tethering of RNA polymerase II gene DNA at nuclear periphery"/>
    <property type="evidence" value="ECO:0007669"/>
    <property type="project" value="TreeGrafter"/>
</dbReference>
<dbReference type="PANTHER" id="PTHR10350:SF6">
    <property type="entry name" value="NUCLEAR PORE COMPLEX PROTEIN NUP155"/>
    <property type="match status" value="1"/>
</dbReference>
<keyword evidence="11" id="KW-0539">Nucleus</keyword>
<evidence type="ECO:0000256" key="3">
    <source>
        <dbReference type="ARBA" id="ARBA00004620"/>
    </source>
</evidence>
<evidence type="ECO:0000256" key="10">
    <source>
        <dbReference type="ARBA" id="ARBA00023136"/>
    </source>
</evidence>
<feature type="compositionally biased region" description="Pro residues" evidence="12">
    <location>
        <begin position="65"/>
        <end position="75"/>
    </location>
</feature>
<dbReference type="Pfam" id="PF08801">
    <property type="entry name" value="Nucleoporin_N"/>
    <property type="match status" value="1"/>
</dbReference>
<accession>A0A9P4Y5E9</accession>
<dbReference type="InterPro" id="IPR042537">
    <property type="entry name" value="Nucleoporin_Nup155_C_2"/>
</dbReference>
<dbReference type="FunFam" id="1.25.40.450:FF:000002">
    <property type="entry name" value="Putative non-repetitive nucleoporin"/>
    <property type="match status" value="1"/>
</dbReference>
<organism evidence="15 16">
    <name type="scientific">Cryphonectria parasitica (strain ATCC 38755 / EP155)</name>
    <dbReference type="NCBI Taxonomy" id="660469"/>
    <lineage>
        <taxon>Eukaryota</taxon>
        <taxon>Fungi</taxon>
        <taxon>Dikarya</taxon>
        <taxon>Ascomycota</taxon>
        <taxon>Pezizomycotina</taxon>
        <taxon>Sordariomycetes</taxon>
        <taxon>Sordariomycetidae</taxon>
        <taxon>Diaporthales</taxon>
        <taxon>Cryphonectriaceae</taxon>
        <taxon>Cryphonectria-Endothia species complex</taxon>
        <taxon>Cryphonectria</taxon>
    </lineage>
</organism>
<evidence type="ECO:0000256" key="12">
    <source>
        <dbReference type="SAM" id="MobiDB-lite"/>
    </source>
</evidence>
<dbReference type="Gene3D" id="1.25.40.440">
    <property type="entry name" value="Nucleoporin, helical domain, central subdomain"/>
    <property type="match status" value="1"/>
</dbReference>
<gene>
    <name evidence="15" type="ORF">M406DRAFT_274709</name>
</gene>
<evidence type="ECO:0000256" key="6">
    <source>
        <dbReference type="ARBA" id="ARBA00022816"/>
    </source>
</evidence>
<feature type="region of interest" description="Disordered" evidence="12">
    <location>
        <begin position="1"/>
        <end position="78"/>
    </location>
</feature>
<feature type="compositionally biased region" description="Polar residues" evidence="12">
    <location>
        <begin position="47"/>
        <end position="57"/>
    </location>
</feature>
<dbReference type="GeneID" id="63835358"/>
<comment type="subcellular location">
    <subcellularLocation>
        <location evidence="1">Nucleus membrane</location>
        <topology evidence="1">Peripheral membrane protein</topology>
        <orientation evidence="1">Cytoplasmic side</orientation>
    </subcellularLocation>
    <subcellularLocation>
        <location evidence="3">Nucleus membrane</location>
        <topology evidence="3">Peripheral membrane protein</topology>
        <orientation evidence="3">Nucleoplasmic side</orientation>
    </subcellularLocation>
    <subcellularLocation>
        <location evidence="2">Nucleus</location>
        <location evidence="2">Nuclear pore complex</location>
    </subcellularLocation>
</comment>
<dbReference type="GO" id="GO:0044611">
    <property type="term" value="C:nuclear pore inner ring"/>
    <property type="evidence" value="ECO:0007669"/>
    <property type="project" value="TreeGrafter"/>
</dbReference>
<dbReference type="InterPro" id="IPR014908">
    <property type="entry name" value="Nucleoporin_Nup133/Nup155_N"/>
</dbReference>
<comment type="caution">
    <text evidence="15">The sequence shown here is derived from an EMBL/GenBank/DDBJ whole genome shotgun (WGS) entry which is preliminary data.</text>
</comment>
<reference evidence="15" key="1">
    <citation type="journal article" date="2020" name="Phytopathology">
        <title>Genome sequence of the chestnut blight fungus Cryphonectria parasitica EP155: A fundamental resource for an archetypical invasive plant pathogen.</title>
        <authorList>
            <person name="Crouch J.A."/>
            <person name="Dawe A."/>
            <person name="Aerts A."/>
            <person name="Barry K."/>
            <person name="Churchill A.C.L."/>
            <person name="Grimwood J."/>
            <person name="Hillman B."/>
            <person name="Milgroom M.G."/>
            <person name="Pangilinan J."/>
            <person name="Smith M."/>
            <person name="Salamov A."/>
            <person name="Schmutz J."/>
            <person name="Yadav J."/>
            <person name="Grigoriev I.V."/>
            <person name="Nuss D."/>
        </authorList>
    </citation>
    <scope>NUCLEOTIDE SEQUENCE</scope>
    <source>
        <strain evidence="15">EP155</strain>
    </source>
</reference>
<dbReference type="GO" id="GO:0006606">
    <property type="term" value="P:protein import into nucleus"/>
    <property type="evidence" value="ECO:0007669"/>
    <property type="project" value="TreeGrafter"/>
</dbReference>
<evidence type="ECO:0000256" key="8">
    <source>
        <dbReference type="ARBA" id="ARBA00023010"/>
    </source>
</evidence>
<dbReference type="FunFam" id="1.25.40.440:FF:000001">
    <property type="entry name" value="Nuclear pore complex subunit"/>
    <property type="match status" value="1"/>
</dbReference>
<dbReference type="GO" id="GO:0051028">
    <property type="term" value="P:mRNA transport"/>
    <property type="evidence" value="ECO:0007669"/>
    <property type="project" value="UniProtKB-KW"/>
</dbReference>
<protein>
    <submittedName>
        <fullName evidence="15">Nucleoporin-domain-containing protein</fullName>
    </submittedName>
</protein>
<dbReference type="OrthoDB" id="338970at2759"/>
<keyword evidence="8" id="KW-0811">Translocation</keyword>
<evidence type="ECO:0000256" key="4">
    <source>
        <dbReference type="ARBA" id="ARBA00007373"/>
    </source>
</evidence>
<dbReference type="InterPro" id="IPR042538">
    <property type="entry name" value="Nucleoporin_Nup155_C_3"/>
</dbReference>
<dbReference type="Pfam" id="PF03177">
    <property type="entry name" value="Nucleoporin_C"/>
    <property type="match status" value="1"/>
</dbReference>
<dbReference type="Proteomes" id="UP000803844">
    <property type="component" value="Unassembled WGS sequence"/>
</dbReference>
<dbReference type="Gene3D" id="1.25.40.450">
    <property type="entry name" value="Nucleoporin, helical domain, N-terminal subdomain"/>
    <property type="match status" value="1"/>
</dbReference>
<keyword evidence="6" id="KW-0509">mRNA transport</keyword>
<dbReference type="Gene3D" id="1.20.120.1880">
    <property type="entry name" value="Nucleoporin, helical C-terminal domain"/>
    <property type="match status" value="1"/>
</dbReference>
<dbReference type="InterPro" id="IPR042533">
    <property type="entry name" value="Nucleoporin_Nup155_C_1"/>
</dbReference>
<evidence type="ECO:0000256" key="2">
    <source>
        <dbReference type="ARBA" id="ARBA00004567"/>
    </source>
</evidence>
<evidence type="ECO:0000259" key="13">
    <source>
        <dbReference type="Pfam" id="PF03177"/>
    </source>
</evidence>
<dbReference type="GO" id="GO:0051292">
    <property type="term" value="P:nuclear pore complex assembly"/>
    <property type="evidence" value="ECO:0007669"/>
    <property type="project" value="UniProtKB-ARBA"/>
</dbReference>
<evidence type="ECO:0000256" key="11">
    <source>
        <dbReference type="ARBA" id="ARBA00023242"/>
    </source>
</evidence>
<dbReference type="GO" id="GO:0017056">
    <property type="term" value="F:structural constituent of nuclear pore"/>
    <property type="evidence" value="ECO:0007669"/>
    <property type="project" value="InterPro"/>
</dbReference>
<dbReference type="GO" id="GO:0031965">
    <property type="term" value="C:nuclear membrane"/>
    <property type="evidence" value="ECO:0007669"/>
    <property type="project" value="UniProtKB-SubCell"/>
</dbReference>
<evidence type="ECO:0000313" key="15">
    <source>
        <dbReference type="EMBL" id="KAF3767257.1"/>
    </source>
</evidence>
<keyword evidence="9" id="KW-0906">Nuclear pore complex</keyword>
<proteinExistence type="inferred from homology"/>
<keyword evidence="16" id="KW-1185">Reference proteome</keyword>
<comment type="similarity">
    <text evidence="4">Belongs to the non-repetitive/WGA-negative nucleoporin family.</text>
</comment>
<feature type="domain" description="Nucleoporin Nup133/Nup155-like N-terminal" evidence="14">
    <location>
        <begin position="137"/>
        <end position="587"/>
    </location>
</feature>
<dbReference type="GO" id="GO:0006405">
    <property type="term" value="P:RNA export from nucleus"/>
    <property type="evidence" value="ECO:0007669"/>
    <property type="project" value="TreeGrafter"/>
</dbReference>
<evidence type="ECO:0000313" key="16">
    <source>
        <dbReference type="Proteomes" id="UP000803844"/>
    </source>
</evidence>
<keyword evidence="5" id="KW-0813">Transport</keyword>
<evidence type="ECO:0000256" key="1">
    <source>
        <dbReference type="ARBA" id="ARBA00004335"/>
    </source>
</evidence>
<dbReference type="PANTHER" id="PTHR10350">
    <property type="entry name" value="NUCLEAR PORE COMPLEX PROTEIN NUP155"/>
    <property type="match status" value="1"/>
</dbReference>
<dbReference type="InterPro" id="IPR004870">
    <property type="entry name" value="Nucleoporin_Nup155"/>
</dbReference>
<keyword evidence="10" id="KW-0472">Membrane</keyword>
<evidence type="ECO:0000256" key="9">
    <source>
        <dbReference type="ARBA" id="ARBA00023132"/>
    </source>
</evidence>
<dbReference type="InterPro" id="IPR007187">
    <property type="entry name" value="Nucleoporin_Nup133/Nup155_C"/>
</dbReference>
<keyword evidence="7" id="KW-0653">Protein transport</keyword>
<dbReference type="EMBL" id="MU032346">
    <property type="protein sequence ID" value="KAF3767257.1"/>
    <property type="molecule type" value="Genomic_DNA"/>
</dbReference>
<name>A0A9P4Y5E9_CRYP1</name>
<feature type="domain" description="Nucleoporin Nup133/Nup155-like C-terminal" evidence="13">
    <location>
        <begin position="688"/>
        <end position="1375"/>
    </location>
</feature>
<sequence>MATTTPVRPVPGAFLNTPAPAADPLRRDLFGAGAAGTTRRGPLGTSPPRQTAMNRLTTPAGRQPSPTPRPLPPAGPQAAPLVAAQPAADNTPPAQKAARFINDLLQLDGSFPDLDSYCRPGASSDYDLAVVDPAWAPFHKPAIYPMPDEVFHRFQGGQIHTKMGLFPEVHLAYVHIDNALYLWDYTSPEPELFGYEDSPHRITAVALVPPRPGVFVDTIKHMLVVATSTEVILLGLSQDNAGQAPRIFSTKMSVHKGGMDVSFIVGSADGRIFFGGTTDTDVHELYYQQEERWFSSRVGKINHTHPGWSSALPNPAAIIPYPSALWTPKTNEALADMVIDDSRKLLYTLSTKSTIRTYHMDGQNKLVKCIEKDKLSCLREITHMITRSQLLTDQMNIVSISPIHSNEASKLHLMALTDTGCRIFLSATNTASYMSSLSSNAAPQSMQVQFVKFPPRSESAAARQLGMDNGEVLDTNSTSLVTSRLGQRFAPGYFFDAVTKEDKLKDRIFVSAPESGRIRLAGATPGAPLRYHEHASWIEIGAARVLAIGLMTPPFAAAGQPMGFGNELAVQFDQAPPEFAIMTSEGIQILRRRRLVDIFATVIRKAPGEEGITEEVRRFIYLYGRQETISTALAVACGQGNDLRNGAPRVLDQVTQDRARSTFIDFGGQPTVGETDGQQISIDSVRLSYRYHALGSYLTRLIRRLWKAKVIVQGIDAASAVVVTSTISMAKLNSVQDSLDRLRNFLHANRGVIQGLSGPQDLSTVRNRHEEIAIQAEHQGLHALQRLMEGISEGISFVVMLFDERVSDIFVRLDPPTQDLLRNLTYEQLFSQTTGRDLAKILVKAIVNRNIESGANVETVAEALRRRCGSFCSPDDVVIFKAQEHLKRASEQVNNPNVLRQLLNDSLRLFERVAGNLTFANLEGAVQQYVGLQYYAGAIELCLKVAREKDRGNSALSWLNDNQPANDPREAAFAERQRCYDFIHEVLTHLDTVSTREAEMMDGRPTLFGTKLREAYDVVNGAGDEVFQYDLYEWYIARGFTERLLNVDSPHVVTFLQKLAATHREHAELLCRYYTMRRNFYAAAEVQYRLAESEEFDIGLEDRIKLLGQAKANASVATIGVSPQLQQVLNHAVATMLEIAHIQDDLLRRLLADSRIPDERKDEAEGILNGPIRSLNDLWNSYVSPAQYYDISLLVFHVADHHNPRAIADTWRNLIEAAHEEVEAQEQEWEAAGRPRDNPNVMEPPLPYEHVMAKVQDIAHRTSLNDHIFPIEFILTYLCRYSIEHGQDERIGANPAWPVLLFLNLHVPYPSITRVLERILDAQEAPFTGRRRKVVVGWIAEALLRWAREAETQGTAGGIGRWVEDLLHRCQEALEEIAHLDERSGKPHAADTQSLFAHVRELQGWVQETLGGRGTTGVRLF</sequence>
<evidence type="ECO:0000259" key="14">
    <source>
        <dbReference type="Pfam" id="PF08801"/>
    </source>
</evidence>